<reference evidence="4" key="1">
    <citation type="submission" date="2023-06" db="EMBL/GenBank/DDBJ databases">
        <title>Conoideocrella luteorostrata (Hypocreales: Clavicipitaceae), a potential biocontrol fungus for elongate hemlock scale in United States Christmas tree production areas.</title>
        <authorList>
            <person name="Barrett H."/>
            <person name="Lovett B."/>
            <person name="Macias A.M."/>
            <person name="Stajich J.E."/>
            <person name="Kasson M.T."/>
        </authorList>
    </citation>
    <scope>NUCLEOTIDE SEQUENCE</scope>
    <source>
        <strain evidence="4">ARSEF 14590</strain>
    </source>
</reference>
<keyword evidence="2" id="KW-0560">Oxidoreductase</keyword>
<proteinExistence type="inferred from homology"/>
<dbReference type="InterPro" id="IPR013149">
    <property type="entry name" value="ADH-like_C"/>
</dbReference>
<evidence type="ECO:0000313" key="5">
    <source>
        <dbReference type="Proteomes" id="UP001251528"/>
    </source>
</evidence>
<name>A0AAJ0FYG4_9HYPO</name>
<comment type="similarity">
    <text evidence="1">Belongs to the zinc-containing alcohol dehydrogenase family.</text>
</comment>
<dbReference type="PANTHER" id="PTHR45348">
    <property type="entry name" value="HYPOTHETICAL OXIDOREDUCTASE (EUROFUNG)"/>
    <property type="match status" value="1"/>
</dbReference>
<dbReference type="SUPFAM" id="SSF51735">
    <property type="entry name" value="NAD(P)-binding Rossmann-fold domains"/>
    <property type="match status" value="1"/>
</dbReference>
<evidence type="ECO:0000313" key="4">
    <source>
        <dbReference type="EMBL" id="KAK2596714.1"/>
    </source>
</evidence>
<dbReference type="EMBL" id="JASWJB010000112">
    <property type="protein sequence ID" value="KAK2596714.1"/>
    <property type="molecule type" value="Genomic_DNA"/>
</dbReference>
<dbReference type="InterPro" id="IPR011032">
    <property type="entry name" value="GroES-like_sf"/>
</dbReference>
<evidence type="ECO:0000256" key="1">
    <source>
        <dbReference type="ARBA" id="ARBA00008072"/>
    </source>
</evidence>
<dbReference type="Proteomes" id="UP001251528">
    <property type="component" value="Unassembled WGS sequence"/>
</dbReference>
<dbReference type="GO" id="GO:0016651">
    <property type="term" value="F:oxidoreductase activity, acting on NAD(P)H"/>
    <property type="evidence" value="ECO:0007669"/>
    <property type="project" value="InterPro"/>
</dbReference>
<accession>A0AAJ0FYG4</accession>
<sequence>MAILPQSRAVVLVQSPGVVKVAVMPTPQPSPTQILIGCSFVGLNPSDTKMVEAGMPLDSVAGLDFAGVVVSKGANRHTSVKVGDRVCGVALGYNREDSSTGAFAEYIVAEEHLVLPIPGNMSFEEAATLPVALLTAGMVMYKTLALKCQPLCDSRHFLVYGGSTTSGIIMIQLLRHSGFRPIAVCSPRNFDLVRAAGAAAVYDYRSTTCAADILSLTKNKLVYAVDCITNSESMKICYGALGSKGGRYVALDSFLISGHSRRAVRPSWVFAMSAFGCAVDWVAPYKCGPSLADRDFAENWFREATLLVHDGIVRPHRYRVVGDSLQSVGEGLKELHRGQVSGVKLVCAVGNTTRCH</sequence>
<gene>
    <name evidence="4" type="ORF">QQS21_006229</name>
</gene>
<dbReference type="InterPro" id="IPR013154">
    <property type="entry name" value="ADH-like_N"/>
</dbReference>
<organism evidence="4 5">
    <name type="scientific">Conoideocrella luteorostrata</name>
    <dbReference type="NCBI Taxonomy" id="1105319"/>
    <lineage>
        <taxon>Eukaryota</taxon>
        <taxon>Fungi</taxon>
        <taxon>Dikarya</taxon>
        <taxon>Ascomycota</taxon>
        <taxon>Pezizomycotina</taxon>
        <taxon>Sordariomycetes</taxon>
        <taxon>Hypocreomycetidae</taxon>
        <taxon>Hypocreales</taxon>
        <taxon>Clavicipitaceae</taxon>
        <taxon>Conoideocrella</taxon>
    </lineage>
</organism>
<dbReference type="PANTHER" id="PTHR45348:SF2">
    <property type="entry name" value="ZINC-TYPE ALCOHOL DEHYDROGENASE-LIKE PROTEIN C2E1P3.01"/>
    <property type="match status" value="1"/>
</dbReference>
<comment type="caution">
    <text evidence="4">The sequence shown here is derived from an EMBL/GenBank/DDBJ whole genome shotgun (WGS) entry which is preliminary data.</text>
</comment>
<dbReference type="Pfam" id="PF00107">
    <property type="entry name" value="ADH_zinc_N"/>
    <property type="match status" value="1"/>
</dbReference>
<protein>
    <recommendedName>
        <fullName evidence="3">Enoyl reductase (ER) domain-containing protein</fullName>
    </recommendedName>
</protein>
<dbReference type="Gene3D" id="3.90.180.10">
    <property type="entry name" value="Medium-chain alcohol dehydrogenases, catalytic domain"/>
    <property type="match status" value="1"/>
</dbReference>
<dbReference type="SMART" id="SM00829">
    <property type="entry name" value="PKS_ER"/>
    <property type="match status" value="1"/>
</dbReference>
<dbReference type="Pfam" id="PF08240">
    <property type="entry name" value="ADH_N"/>
    <property type="match status" value="1"/>
</dbReference>
<evidence type="ECO:0000259" key="3">
    <source>
        <dbReference type="SMART" id="SM00829"/>
    </source>
</evidence>
<keyword evidence="5" id="KW-1185">Reference proteome</keyword>
<feature type="domain" description="Enoyl reductase (ER)" evidence="3">
    <location>
        <begin position="17"/>
        <end position="347"/>
    </location>
</feature>
<dbReference type="InterPro" id="IPR020843">
    <property type="entry name" value="ER"/>
</dbReference>
<evidence type="ECO:0000256" key="2">
    <source>
        <dbReference type="ARBA" id="ARBA00023002"/>
    </source>
</evidence>
<dbReference type="CDD" id="cd08249">
    <property type="entry name" value="enoyl_reductase_like"/>
    <property type="match status" value="1"/>
</dbReference>
<dbReference type="AlphaFoldDB" id="A0AAJ0FYG4"/>
<dbReference type="SUPFAM" id="SSF50129">
    <property type="entry name" value="GroES-like"/>
    <property type="match status" value="1"/>
</dbReference>
<dbReference type="Gene3D" id="3.40.50.720">
    <property type="entry name" value="NAD(P)-binding Rossmann-like Domain"/>
    <property type="match status" value="1"/>
</dbReference>
<dbReference type="InterPro" id="IPR036291">
    <property type="entry name" value="NAD(P)-bd_dom_sf"/>
</dbReference>
<dbReference type="InterPro" id="IPR047122">
    <property type="entry name" value="Trans-enoyl_RdTase-like"/>
</dbReference>